<name>A0A2A9PER2_OPHUN</name>
<accession>A0A2A9PER2</accession>
<reference evidence="2 3" key="2">
    <citation type="journal article" date="2017" name="Sci. Rep.">
        <title>Ant-infecting Ophiocordyceps genomes reveal a high diversity of potential behavioral manipulation genes and a possible major role for enterotoxins.</title>
        <authorList>
            <person name="de Bekker C."/>
            <person name="Ohm R.A."/>
            <person name="Evans H.C."/>
            <person name="Brachmann A."/>
            <person name="Hughes D.P."/>
        </authorList>
    </citation>
    <scope>NUCLEOTIDE SEQUENCE [LARGE SCALE GENOMIC DNA]</scope>
    <source>
        <strain evidence="2 3">SC16a</strain>
    </source>
</reference>
<protein>
    <submittedName>
        <fullName evidence="2">Uncharacterized protein</fullName>
    </submittedName>
</protein>
<dbReference type="EMBL" id="LAZP02000203">
    <property type="protein sequence ID" value="PFH59383.1"/>
    <property type="molecule type" value="Genomic_DNA"/>
</dbReference>
<proteinExistence type="predicted"/>
<sequence>MPQSSRHCLTQSPPLARSRGTGSPPGVISSPSPSSSSPFLVVRKTSASFSVTLFFPAILSSLPSARPRQSIPPVAKPVLATNTCHVYLLCGPTIGLSDHGTRSSHNSGHSISIRLNFIPGSILADSCTRESSIS</sequence>
<dbReference type="AlphaFoldDB" id="A0A2A9PER2"/>
<reference evidence="2 3" key="1">
    <citation type="journal article" date="2015" name="BMC Genomics">
        <title>Gene expression during zombie ant biting behavior reflects the complexity underlying fungal parasitic behavioral manipulation.</title>
        <authorList>
            <person name="de Bekker C."/>
            <person name="Ohm R.A."/>
            <person name="Loreto R.G."/>
            <person name="Sebastian A."/>
            <person name="Albert I."/>
            <person name="Merrow M."/>
            <person name="Brachmann A."/>
            <person name="Hughes D.P."/>
        </authorList>
    </citation>
    <scope>NUCLEOTIDE SEQUENCE [LARGE SCALE GENOMIC DNA]</scope>
    <source>
        <strain evidence="2 3">SC16a</strain>
    </source>
</reference>
<feature type="region of interest" description="Disordered" evidence="1">
    <location>
        <begin position="1"/>
        <end position="39"/>
    </location>
</feature>
<evidence type="ECO:0000256" key="1">
    <source>
        <dbReference type="SAM" id="MobiDB-lite"/>
    </source>
</evidence>
<dbReference type="Proteomes" id="UP000037136">
    <property type="component" value="Unassembled WGS sequence"/>
</dbReference>
<feature type="compositionally biased region" description="Low complexity" evidence="1">
    <location>
        <begin position="24"/>
        <end position="38"/>
    </location>
</feature>
<evidence type="ECO:0000313" key="2">
    <source>
        <dbReference type="EMBL" id="PFH59383.1"/>
    </source>
</evidence>
<feature type="compositionally biased region" description="Polar residues" evidence="1">
    <location>
        <begin position="1"/>
        <end position="13"/>
    </location>
</feature>
<organism evidence="2 3">
    <name type="scientific">Ophiocordyceps unilateralis</name>
    <name type="common">Zombie-ant fungus</name>
    <name type="synonym">Torrubia unilateralis</name>
    <dbReference type="NCBI Taxonomy" id="268505"/>
    <lineage>
        <taxon>Eukaryota</taxon>
        <taxon>Fungi</taxon>
        <taxon>Dikarya</taxon>
        <taxon>Ascomycota</taxon>
        <taxon>Pezizomycotina</taxon>
        <taxon>Sordariomycetes</taxon>
        <taxon>Hypocreomycetidae</taxon>
        <taxon>Hypocreales</taxon>
        <taxon>Ophiocordycipitaceae</taxon>
        <taxon>Ophiocordyceps</taxon>
    </lineage>
</organism>
<comment type="caution">
    <text evidence="2">The sequence shown here is derived from an EMBL/GenBank/DDBJ whole genome shotgun (WGS) entry which is preliminary data.</text>
</comment>
<gene>
    <name evidence="2" type="ORF">XA68_12442</name>
</gene>
<keyword evidence="3" id="KW-1185">Reference proteome</keyword>
<evidence type="ECO:0000313" key="3">
    <source>
        <dbReference type="Proteomes" id="UP000037136"/>
    </source>
</evidence>